<evidence type="ECO:0000256" key="1">
    <source>
        <dbReference type="SAM" id="MobiDB-lite"/>
    </source>
</evidence>
<dbReference type="Gene3D" id="1.25.40.20">
    <property type="entry name" value="Ankyrin repeat-containing domain"/>
    <property type="match status" value="1"/>
</dbReference>
<sequence>MGVPKTKYPSVLDFDSTEELTEAIQKMDLSSIQQEKGDLKDRSQSSWRLECPDISNSLPQSIENEAARLENLRSFQILETDNEIAFDSLTETVRKHFDASWAHVSFIDLGRQWYKSTASAPGREILFKEVARDHAFCAHTILNLDPMFEVCDTLEDNRFRENPLVTAFPKVRWYAGVPLVSPEGYRLGAFFVADNKARPEGLSDGDKEYLMQKAQETMQYLIQRRESGESKVTTNSCTNMKKRSSNSDLVSLKAEKSRSPSPPTLRNSCQVSISSRSLPDPSVANVHPDAFLADLIEAMFCQKLQVKPCLELKDFFPVITEDQMKAYTVEVTTIARSNDVAKLRDFFQQQGKAALDCYNRFGEGLLNLACRRGFRDMAQFLMSEVELSVRVRDDYGRTPLHDACWNPEPQLEICSWIIARDPSLFLIADKRGFTPFQYARPGDWIIWRRFLFDHRHHLSALMQPDIFQQFA</sequence>
<dbReference type="Proteomes" id="UP000198406">
    <property type="component" value="Unassembled WGS sequence"/>
</dbReference>
<dbReference type="SUPFAM" id="SSF55781">
    <property type="entry name" value="GAF domain-like"/>
    <property type="match status" value="1"/>
</dbReference>
<gene>
    <name evidence="2" type="ORF">FisN_18Hh195</name>
</gene>
<proteinExistence type="predicted"/>
<dbReference type="InterPro" id="IPR036770">
    <property type="entry name" value="Ankyrin_rpt-contain_sf"/>
</dbReference>
<dbReference type="PANTHER" id="PTHR43102:SF2">
    <property type="entry name" value="GAF DOMAIN-CONTAINING PROTEIN"/>
    <property type="match status" value="1"/>
</dbReference>
<organism evidence="2 3">
    <name type="scientific">Fistulifera solaris</name>
    <name type="common">Oleaginous diatom</name>
    <dbReference type="NCBI Taxonomy" id="1519565"/>
    <lineage>
        <taxon>Eukaryota</taxon>
        <taxon>Sar</taxon>
        <taxon>Stramenopiles</taxon>
        <taxon>Ochrophyta</taxon>
        <taxon>Bacillariophyta</taxon>
        <taxon>Bacillariophyceae</taxon>
        <taxon>Bacillariophycidae</taxon>
        <taxon>Naviculales</taxon>
        <taxon>Naviculaceae</taxon>
        <taxon>Fistulifera</taxon>
    </lineage>
</organism>
<dbReference type="Gene3D" id="3.30.450.40">
    <property type="match status" value="1"/>
</dbReference>
<dbReference type="OrthoDB" id="303614at2759"/>
<reference evidence="2 3" key="1">
    <citation type="journal article" date="2015" name="Plant Cell">
        <title>Oil accumulation by the oleaginous diatom Fistulifera solaris as revealed by the genome and transcriptome.</title>
        <authorList>
            <person name="Tanaka T."/>
            <person name="Maeda Y."/>
            <person name="Veluchamy A."/>
            <person name="Tanaka M."/>
            <person name="Abida H."/>
            <person name="Marechal E."/>
            <person name="Bowler C."/>
            <person name="Muto M."/>
            <person name="Sunaga Y."/>
            <person name="Tanaka M."/>
            <person name="Yoshino T."/>
            <person name="Taniguchi T."/>
            <person name="Fukuda Y."/>
            <person name="Nemoto M."/>
            <person name="Matsumoto M."/>
            <person name="Wong P.S."/>
            <person name="Aburatani S."/>
            <person name="Fujibuchi W."/>
        </authorList>
    </citation>
    <scope>NUCLEOTIDE SEQUENCE [LARGE SCALE GENOMIC DNA]</scope>
    <source>
        <strain evidence="2 3">JPCC DA0580</strain>
    </source>
</reference>
<keyword evidence="3" id="KW-1185">Reference proteome</keyword>
<dbReference type="Pfam" id="PF12796">
    <property type="entry name" value="Ank_2"/>
    <property type="match status" value="1"/>
</dbReference>
<feature type="compositionally biased region" description="Polar residues" evidence="1">
    <location>
        <begin position="230"/>
        <end position="239"/>
    </location>
</feature>
<dbReference type="AlphaFoldDB" id="A0A1Z5JVX6"/>
<dbReference type="InterPro" id="IPR029016">
    <property type="entry name" value="GAF-like_dom_sf"/>
</dbReference>
<accession>A0A1Z5JVX6</accession>
<evidence type="ECO:0000313" key="3">
    <source>
        <dbReference type="Proteomes" id="UP000198406"/>
    </source>
</evidence>
<name>A0A1Z5JVX6_FISSO</name>
<feature type="region of interest" description="Disordered" evidence="1">
    <location>
        <begin position="225"/>
        <end position="269"/>
    </location>
</feature>
<dbReference type="InParanoid" id="A0A1Z5JVX6"/>
<comment type="caution">
    <text evidence="2">The sequence shown here is derived from an EMBL/GenBank/DDBJ whole genome shotgun (WGS) entry which is preliminary data.</text>
</comment>
<dbReference type="PANTHER" id="PTHR43102">
    <property type="entry name" value="SLR1143 PROTEIN"/>
    <property type="match status" value="1"/>
</dbReference>
<dbReference type="InterPro" id="IPR002110">
    <property type="entry name" value="Ankyrin_rpt"/>
</dbReference>
<protein>
    <submittedName>
        <fullName evidence="2">Uncharacterized protein</fullName>
    </submittedName>
</protein>
<dbReference type="SUPFAM" id="SSF48403">
    <property type="entry name" value="Ankyrin repeat"/>
    <property type="match status" value="1"/>
</dbReference>
<dbReference type="EMBL" id="BDSP01000123">
    <property type="protein sequence ID" value="GAX17982.1"/>
    <property type="molecule type" value="Genomic_DNA"/>
</dbReference>
<evidence type="ECO:0000313" key="2">
    <source>
        <dbReference type="EMBL" id="GAX17982.1"/>
    </source>
</evidence>